<comment type="caution">
    <text evidence="1">The sequence shown here is derived from an EMBL/GenBank/DDBJ whole genome shotgun (WGS) entry which is preliminary data.</text>
</comment>
<gene>
    <name evidence="1" type="ORF">AVEN_221866_1</name>
</gene>
<evidence type="ECO:0000313" key="1">
    <source>
        <dbReference type="EMBL" id="GBN98085.1"/>
    </source>
</evidence>
<dbReference type="Proteomes" id="UP000499080">
    <property type="component" value="Unassembled WGS sequence"/>
</dbReference>
<reference evidence="1 2" key="1">
    <citation type="journal article" date="2019" name="Sci. Rep.">
        <title>Orb-weaving spider Araneus ventricosus genome elucidates the spidroin gene catalogue.</title>
        <authorList>
            <person name="Kono N."/>
            <person name="Nakamura H."/>
            <person name="Ohtoshi R."/>
            <person name="Moran D.A.P."/>
            <person name="Shinohara A."/>
            <person name="Yoshida Y."/>
            <person name="Fujiwara M."/>
            <person name="Mori M."/>
            <person name="Tomita M."/>
            <person name="Arakawa K."/>
        </authorList>
    </citation>
    <scope>NUCLEOTIDE SEQUENCE [LARGE SCALE GENOMIC DNA]</scope>
</reference>
<dbReference type="EMBL" id="BGPR01027523">
    <property type="protein sequence ID" value="GBN98085.1"/>
    <property type="molecule type" value="Genomic_DNA"/>
</dbReference>
<protein>
    <submittedName>
        <fullName evidence="1">Uncharacterized protein</fullName>
    </submittedName>
</protein>
<proteinExistence type="predicted"/>
<sequence>MYKSLLPKVNNLEFNPKACGERLAHSKKGQHCRDSWVCQSRCGSAITEEATADLDDGSIFLTSLVTTETSVLLSSVSELKPKSVEMCPTHGALFNMAWGTFQQMTLFIHNGPLRGTSSPGVTVFTTPRYPSVCSPF</sequence>
<keyword evidence="2" id="KW-1185">Reference proteome</keyword>
<accession>A0A4Y2TG45</accession>
<organism evidence="1 2">
    <name type="scientific">Araneus ventricosus</name>
    <name type="common">Orbweaver spider</name>
    <name type="synonym">Epeira ventricosa</name>
    <dbReference type="NCBI Taxonomy" id="182803"/>
    <lineage>
        <taxon>Eukaryota</taxon>
        <taxon>Metazoa</taxon>
        <taxon>Ecdysozoa</taxon>
        <taxon>Arthropoda</taxon>
        <taxon>Chelicerata</taxon>
        <taxon>Arachnida</taxon>
        <taxon>Araneae</taxon>
        <taxon>Araneomorphae</taxon>
        <taxon>Entelegynae</taxon>
        <taxon>Araneoidea</taxon>
        <taxon>Araneidae</taxon>
        <taxon>Araneus</taxon>
    </lineage>
</organism>
<name>A0A4Y2TG45_ARAVE</name>
<dbReference type="AlphaFoldDB" id="A0A4Y2TG45"/>
<evidence type="ECO:0000313" key="2">
    <source>
        <dbReference type="Proteomes" id="UP000499080"/>
    </source>
</evidence>